<proteinExistence type="predicted"/>
<evidence type="ECO:0000256" key="1">
    <source>
        <dbReference type="SAM" id="Phobius"/>
    </source>
</evidence>
<keyword evidence="1" id="KW-0812">Transmembrane</keyword>
<protein>
    <recommendedName>
        <fullName evidence="4">PEP-CTERM sorting domain-containing protein</fullName>
    </recommendedName>
</protein>
<organism evidence="2 3">
    <name type="scientific">Thalassotalea eurytherma</name>
    <dbReference type="NCBI Taxonomy" id="1144278"/>
    <lineage>
        <taxon>Bacteria</taxon>
        <taxon>Pseudomonadati</taxon>
        <taxon>Pseudomonadota</taxon>
        <taxon>Gammaproteobacteria</taxon>
        <taxon>Alteromonadales</taxon>
        <taxon>Colwelliaceae</taxon>
        <taxon>Thalassotalea</taxon>
    </lineage>
</organism>
<evidence type="ECO:0000313" key="3">
    <source>
        <dbReference type="Proteomes" id="UP001157133"/>
    </source>
</evidence>
<evidence type="ECO:0008006" key="4">
    <source>
        <dbReference type="Google" id="ProtNLM"/>
    </source>
</evidence>
<dbReference type="RefSeq" id="WP_284207152.1">
    <property type="nucleotide sequence ID" value="NZ_BSSU01000006.1"/>
</dbReference>
<feature type="transmembrane region" description="Helical" evidence="1">
    <location>
        <begin position="154"/>
        <end position="171"/>
    </location>
</feature>
<sequence>MIYFDDRDAFELALNSQIATERFGDGVESEDFVITRGNRGIYSTSSLNSDDETLAVTARERSTLLITFNYEVFAIGFDFNQLNVSSLNYFDSAGHEAINALLATEQWDASAFFGVISDTAITSFSLVGSGTSKNLYGFDDFSYTANPVSVNEPTTLYLMCFAVIAMLLLASRKRIKQMLV</sequence>
<keyword evidence="1" id="KW-1133">Transmembrane helix</keyword>
<keyword evidence="1" id="KW-0472">Membrane</keyword>
<dbReference type="EMBL" id="BSSU01000006">
    <property type="protein sequence ID" value="GLX81806.1"/>
    <property type="molecule type" value="Genomic_DNA"/>
</dbReference>
<evidence type="ECO:0000313" key="2">
    <source>
        <dbReference type="EMBL" id="GLX81806.1"/>
    </source>
</evidence>
<gene>
    <name evidence="2" type="ORF">theurythT_12580</name>
</gene>
<name>A0ABQ6H0R8_9GAMM</name>
<reference evidence="2 3" key="1">
    <citation type="submission" date="2023-03" db="EMBL/GenBank/DDBJ databases">
        <title>Draft genome sequence of Thalassotalea eurytherma JCM 18482T.</title>
        <authorList>
            <person name="Sawabe T."/>
        </authorList>
    </citation>
    <scope>NUCLEOTIDE SEQUENCE [LARGE SCALE GENOMIC DNA]</scope>
    <source>
        <strain evidence="2 3">JCM 18482</strain>
    </source>
</reference>
<accession>A0ABQ6H0R8</accession>
<dbReference type="Proteomes" id="UP001157133">
    <property type="component" value="Unassembled WGS sequence"/>
</dbReference>
<keyword evidence="3" id="KW-1185">Reference proteome</keyword>
<comment type="caution">
    <text evidence="2">The sequence shown here is derived from an EMBL/GenBank/DDBJ whole genome shotgun (WGS) entry which is preliminary data.</text>
</comment>